<dbReference type="STRING" id="1267423.SAMN05216290_3833"/>
<dbReference type="Gene3D" id="2.60.120.1440">
    <property type="match status" value="1"/>
</dbReference>
<feature type="domain" description="FecR protein" evidence="2">
    <location>
        <begin position="101"/>
        <end position="186"/>
    </location>
</feature>
<dbReference type="RefSeq" id="WP_090260885.1">
    <property type="nucleotide sequence ID" value="NZ_FOIR01000005.1"/>
</dbReference>
<proteinExistence type="predicted"/>
<dbReference type="Pfam" id="PF04773">
    <property type="entry name" value="FecR"/>
    <property type="match status" value="1"/>
</dbReference>
<feature type="domain" description="Protein FecR C-terminal" evidence="3">
    <location>
        <begin position="236"/>
        <end position="301"/>
    </location>
</feature>
<sequence>MRKDSTISTYLNDLPEKDAKHLTDVLEKLETLEAPSLTSKTNAWEAIQAKIDTKSKGKTISFKPNTAKRGLMLIAAAAIIILVIFQFIPEAELTIIENPAGKTLAELLPDGSTVALNADSKIEYDKENWERNRTITLTGEAFFNVKEGEDFTVNFPNGKVEVLGTSFNIYARDDKSVVSCATGIVKTTFGEKETILIGGKSATYTETVNGTAVFSKIRTDEVSPSEVGRWQNGEHYFTSAKLTNVVKALERQFNIHITSKTDLSERYYSGYFSSDNLEEALELVFVPMGLSYQTEGDQVIVE</sequence>
<dbReference type="InterPro" id="IPR006860">
    <property type="entry name" value="FecR"/>
</dbReference>
<dbReference type="GeneID" id="99988499"/>
<evidence type="ECO:0000313" key="4">
    <source>
        <dbReference type="EMBL" id="SEW42423.1"/>
    </source>
</evidence>
<dbReference type="Gene3D" id="3.55.50.30">
    <property type="match status" value="1"/>
</dbReference>
<evidence type="ECO:0000259" key="3">
    <source>
        <dbReference type="Pfam" id="PF16344"/>
    </source>
</evidence>
<dbReference type="Proteomes" id="UP000199437">
    <property type="component" value="Unassembled WGS sequence"/>
</dbReference>
<dbReference type="PIRSF" id="PIRSF018266">
    <property type="entry name" value="FecR"/>
    <property type="match status" value="1"/>
</dbReference>
<dbReference type="EMBL" id="FOIR01000005">
    <property type="protein sequence ID" value="SEW42423.1"/>
    <property type="molecule type" value="Genomic_DNA"/>
</dbReference>
<gene>
    <name evidence="4" type="ORF">SAMN05216290_3833</name>
</gene>
<protein>
    <submittedName>
        <fullName evidence="4">FecR family protein</fullName>
    </submittedName>
</protein>
<dbReference type="InterPro" id="IPR032508">
    <property type="entry name" value="FecR_C"/>
</dbReference>
<dbReference type="AlphaFoldDB" id="A0A1I0RMW4"/>
<evidence type="ECO:0000259" key="2">
    <source>
        <dbReference type="Pfam" id="PF04773"/>
    </source>
</evidence>
<evidence type="ECO:0000256" key="1">
    <source>
        <dbReference type="SAM" id="Phobius"/>
    </source>
</evidence>
<accession>A0A1I0RMW4</accession>
<feature type="transmembrane region" description="Helical" evidence="1">
    <location>
        <begin position="70"/>
        <end position="88"/>
    </location>
</feature>
<evidence type="ECO:0000313" key="5">
    <source>
        <dbReference type="Proteomes" id="UP000199437"/>
    </source>
</evidence>
<keyword evidence="1" id="KW-1133">Transmembrane helix</keyword>
<dbReference type="GO" id="GO:0016989">
    <property type="term" value="F:sigma factor antagonist activity"/>
    <property type="evidence" value="ECO:0007669"/>
    <property type="project" value="TreeGrafter"/>
</dbReference>
<dbReference type="Pfam" id="PF16344">
    <property type="entry name" value="FecR_C"/>
    <property type="match status" value="1"/>
</dbReference>
<dbReference type="PANTHER" id="PTHR30273">
    <property type="entry name" value="PERIPLASMIC SIGNAL SENSOR AND SIGMA FACTOR ACTIVATOR FECR-RELATED"/>
    <property type="match status" value="1"/>
</dbReference>
<name>A0A1I0RMW4_9BACT</name>
<dbReference type="InterPro" id="IPR012373">
    <property type="entry name" value="Ferrdict_sens_TM"/>
</dbReference>
<dbReference type="PANTHER" id="PTHR30273:SF2">
    <property type="entry name" value="PROTEIN FECR"/>
    <property type="match status" value="1"/>
</dbReference>
<dbReference type="OrthoDB" id="1523489at2"/>
<keyword evidence="1" id="KW-0812">Transmembrane</keyword>
<reference evidence="5" key="1">
    <citation type="submission" date="2016-10" db="EMBL/GenBank/DDBJ databases">
        <authorList>
            <person name="Varghese N."/>
            <person name="Submissions S."/>
        </authorList>
    </citation>
    <scope>NUCLEOTIDE SEQUENCE [LARGE SCALE GENOMIC DNA]</scope>
    <source>
        <strain evidence="5">CGMCC 1.12402</strain>
    </source>
</reference>
<keyword evidence="5" id="KW-1185">Reference proteome</keyword>
<keyword evidence="1" id="KW-0472">Membrane</keyword>
<organism evidence="4 5">
    <name type="scientific">Roseivirga pacifica</name>
    <dbReference type="NCBI Taxonomy" id="1267423"/>
    <lineage>
        <taxon>Bacteria</taxon>
        <taxon>Pseudomonadati</taxon>
        <taxon>Bacteroidota</taxon>
        <taxon>Cytophagia</taxon>
        <taxon>Cytophagales</taxon>
        <taxon>Roseivirgaceae</taxon>
        <taxon>Roseivirga</taxon>
    </lineage>
</organism>